<feature type="compositionally biased region" description="Polar residues" evidence="2">
    <location>
        <begin position="162"/>
        <end position="177"/>
    </location>
</feature>
<feature type="compositionally biased region" description="Acidic residues" evidence="2">
    <location>
        <begin position="139"/>
        <end position="149"/>
    </location>
</feature>
<feature type="domain" description="SEP" evidence="4">
    <location>
        <begin position="230"/>
        <end position="295"/>
    </location>
</feature>
<dbReference type="GO" id="GO:0043161">
    <property type="term" value="P:proteasome-mediated ubiquitin-dependent protein catabolic process"/>
    <property type="evidence" value="ECO:0007669"/>
    <property type="project" value="TreeGrafter"/>
</dbReference>
<feature type="domain" description="UBX" evidence="3">
    <location>
        <begin position="351"/>
        <end position="428"/>
    </location>
</feature>
<feature type="compositionally biased region" description="Acidic residues" evidence="2">
    <location>
        <begin position="59"/>
        <end position="72"/>
    </location>
</feature>
<evidence type="ECO:0000259" key="3">
    <source>
        <dbReference type="PROSITE" id="PS50033"/>
    </source>
</evidence>
<feature type="compositionally biased region" description="Low complexity" evidence="2">
    <location>
        <begin position="97"/>
        <end position="118"/>
    </location>
</feature>
<evidence type="ECO:0000259" key="4">
    <source>
        <dbReference type="PROSITE" id="PS51399"/>
    </source>
</evidence>
<accession>A0A6A5Y7N8</accession>
<dbReference type="Pfam" id="PF08059">
    <property type="entry name" value="SEP"/>
    <property type="match status" value="1"/>
</dbReference>
<dbReference type="GO" id="GO:0007030">
    <property type="term" value="P:Golgi organization"/>
    <property type="evidence" value="ECO:0007669"/>
    <property type="project" value="TreeGrafter"/>
</dbReference>
<dbReference type="FunFam" id="3.30.420.210:FF:000002">
    <property type="entry name" value="UBX domain-containing protein 1"/>
    <property type="match status" value="1"/>
</dbReference>
<sequence length="432" mass="45462">MSSGSAAPANQDSLIAELSSLTGLAPAEAEQYLAAANGDLQIAASLFFEGSRLSAPYSEGDDDSASDNDMAGDDQQQNPNPNVPQGGGRTLDGSYVPGPASSSSGQPAQGRQAPAQRGLRTLGDLQGRSGGHGHGHDHDDDDEEDDQENQDFFAGGEKSGLAVQNPNQANPRDQINSILRRARQGVPRPGGDSAEPASRFTGTGMTLGGDDAPSRAIPDPSADVPQPAPRAHRELHLWRDGFSVDDGPLYRYDDPTNARTLEMINTGHAPLHILNVEHGQEVDVEVHPHKDEDYKRPKQKYVAFGGSGQRLGSPTPGASSTPPPPAAATSTTTASAPVSTGSAAATVAVDSSVPTINLQIRLGDGTRLQSQFNTTHTIGDVYNFVNASSTASLQREYALMTTFPSKELNDKSQVLGDLAEFKRGGVVVQKWK</sequence>
<organism evidence="5 6">
    <name type="scientific">Aaosphaeria arxii CBS 175.79</name>
    <dbReference type="NCBI Taxonomy" id="1450172"/>
    <lineage>
        <taxon>Eukaryota</taxon>
        <taxon>Fungi</taxon>
        <taxon>Dikarya</taxon>
        <taxon>Ascomycota</taxon>
        <taxon>Pezizomycotina</taxon>
        <taxon>Dothideomycetes</taxon>
        <taxon>Pleosporomycetidae</taxon>
        <taxon>Pleosporales</taxon>
        <taxon>Pleosporales incertae sedis</taxon>
        <taxon>Aaosphaeria</taxon>
    </lineage>
</organism>
<feature type="region of interest" description="Disordered" evidence="2">
    <location>
        <begin position="304"/>
        <end position="336"/>
    </location>
</feature>
<evidence type="ECO:0000256" key="1">
    <source>
        <dbReference type="ARBA" id="ARBA00022786"/>
    </source>
</evidence>
<dbReference type="SUPFAM" id="SSF46934">
    <property type="entry name" value="UBA-like"/>
    <property type="match status" value="1"/>
</dbReference>
<dbReference type="GO" id="GO:0043130">
    <property type="term" value="F:ubiquitin binding"/>
    <property type="evidence" value="ECO:0007669"/>
    <property type="project" value="TreeGrafter"/>
</dbReference>
<gene>
    <name evidence="5" type="ORF">BU24DRAFT_487699</name>
</gene>
<dbReference type="GO" id="GO:0005829">
    <property type="term" value="C:cytosol"/>
    <property type="evidence" value="ECO:0007669"/>
    <property type="project" value="TreeGrafter"/>
</dbReference>
<evidence type="ECO:0000313" key="5">
    <source>
        <dbReference type="EMBL" id="KAF2021243.1"/>
    </source>
</evidence>
<dbReference type="PROSITE" id="PS51399">
    <property type="entry name" value="SEP"/>
    <property type="match status" value="1"/>
</dbReference>
<dbReference type="GO" id="GO:0005634">
    <property type="term" value="C:nucleus"/>
    <property type="evidence" value="ECO:0007669"/>
    <property type="project" value="TreeGrafter"/>
</dbReference>
<keyword evidence="6" id="KW-1185">Reference proteome</keyword>
<protein>
    <submittedName>
        <fullName evidence="5">SEP-domain-containing protein</fullName>
    </submittedName>
</protein>
<dbReference type="InterPro" id="IPR029071">
    <property type="entry name" value="Ubiquitin-like_domsf"/>
</dbReference>
<dbReference type="OrthoDB" id="25887at2759"/>
<dbReference type="Pfam" id="PF00789">
    <property type="entry name" value="UBX"/>
    <property type="match status" value="1"/>
</dbReference>
<dbReference type="SMART" id="SM00166">
    <property type="entry name" value="UBX"/>
    <property type="match status" value="1"/>
</dbReference>
<dbReference type="PANTHER" id="PTHR23333">
    <property type="entry name" value="UBX DOMAIN CONTAINING PROTEIN"/>
    <property type="match status" value="1"/>
</dbReference>
<dbReference type="GeneID" id="54290875"/>
<dbReference type="InterPro" id="IPR036241">
    <property type="entry name" value="NSFL1C_SEP_dom_sf"/>
</dbReference>
<feature type="compositionally biased region" description="Low complexity" evidence="2">
    <location>
        <begin position="327"/>
        <end position="336"/>
    </location>
</feature>
<evidence type="ECO:0000313" key="6">
    <source>
        <dbReference type="Proteomes" id="UP000799778"/>
    </source>
</evidence>
<dbReference type="InterPro" id="IPR001012">
    <property type="entry name" value="UBX_dom"/>
</dbReference>
<name>A0A6A5Y7N8_9PLEO</name>
<dbReference type="SUPFAM" id="SSF54236">
    <property type="entry name" value="Ubiquitin-like"/>
    <property type="match status" value="1"/>
</dbReference>
<reference evidence="5" key="1">
    <citation type="journal article" date="2020" name="Stud. Mycol.">
        <title>101 Dothideomycetes genomes: a test case for predicting lifestyles and emergence of pathogens.</title>
        <authorList>
            <person name="Haridas S."/>
            <person name="Albert R."/>
            <person name="Binder M."/>
            <person name="Bloem J."/>
            <person name="Labutti K."/>
            <person name="Salamov A."/>
            <person name="Andreopoulos B."/>
            <person name="Baker S."/>
            <person name="Barry K."/>
            <person name="Bills G."/>
            <person name="Bluhm B."/>
            <person name="Cannon C."/>
            <person name="Castanera R."/>
            <person name="Culley D."/>
            <person name="Daum C."/>
            <person name="Ezra D."/>
            <person name="Gonzalez J."/>
            <person name="Henrissat B."/>
            <person name="Kuo A."/>
            <person name="Liang C."/>
            <person name="Lipzen A."/>
            <person name="Lutzoni F."/>
            <person name="Magnuson J."/>
            <person name="Mondo S."/>
            <person name="Nolan M."/>
            <person name="Ohm R."/>
            <person name="Pangilinan J."/>
            <person name="Park H.-J."/>
            <person name="Ramirez L."/>
            <person name="Alfaro M."/>
            <person name="Sun H."/>
            <person name="Tritt A."/>
            <person name="Yoshinaga Y."/>
            <person name="Zwiers L.-H."/>
            <person name="Turgeon B."/>
            <person name="Goodwin S."/>
            <person name="Spatafora J."/>
            <person name="Crous P."/>
            <person name="Grigoriev I."/>
        </authorList>
    </citation>
    <scope>NUCLEOTIDE SEQUENCE</scope>
    <source>
        <strain evidence="5">CBS 175.79</strain>
    </source>
</reference>
<dbReference type="EMBL" id="ML978066">
    <property type="protein sequence ID" value="KAF2021243.1"/>
    <property type="molecule type" value="Genomic_DNA"/>
</dbReference>
<dbReference type="CDD" id="cd14348">
    <property type="entry name" value="UBA_p47"/>
    <property type="match status" value="1"/>
</dbReference>
<dbReference type="SUPFAM" id="SSF102848">
    <property type="entry name" value="NSFL1 (p97 ATPase) cofactor p47, SEP domain"/>
    <property type="match status" value="1"/>
</dbReference>
<dbReference type="FunFam" id="3.10.20.90:FF:000179">
    <property type="entry name" value="Plant UBX domain-containing protein 4"/>
    <property type="match status" value="1"/>
</dbReference>
<proteinExistence type="predicted"/>
<dbReference type="InterPro" id="IPR009060">
    <property type="entry name" value="UBA-like_sf"/>
</dbReference>
<dbReference type="SMART" id="SM00553">
    <property type="entry name" value="SEP"/>
    <property type="match status" value="1"/>
</dbReference>
<dbReference type="PROSITE" id="PS50033">
    <property type="entry name" value="UBX"/>
    <property type="match status" value="1"/>
</dbReference>
<dbReference type="GO" id="GO:0000045">
    <property type="term" value="P:autophagosome assembly"/>
    <property type="evidence" value="ECO:0007669"/>
    <property type="project" value="TreeGrafter"/>
</dbReference>
<dbReference type="InterPro" id="IPR012989">
    <property type="entry name" value="SEP_domain"/>
</dbReference>
<dbReference type="RefSeq" id="XP_033389582.1">
    <property type="nucleotide sequence ID" value="XM_033533478.1"/>
</dbReference>
<dbReference type="GO" id="GO:0061025">
    <property type="term" value="P:membrane fusion"/>
    <property type="evidence" value="ECO:0007669"/>
    <property type="project" value="TreeGrafter"/>
</dbReference>
<dbReference type="PANTHER" id="PTHR23333:SF20">
    <property type="entry name" value="NSFL1 COFACTOR P47"/>
    <property type="match status" value="1"/>
</dbReference>
<dbReference type="Proteomes" id="UP000799778">
    <property type="component" value="Unassembled WGS sequence"/>
</dbReference>
<keyword evidence="1" id="KW-0833">Ubl conjugation pathway</keyword>
<dbReference type="AlphaFoldDB" id="A0A6A5Y7N8"/>
<feature type="region of interest" description="Disordered" evidence="2">
    <location>
        <begin position="53"/>
        <end position="231"/>
    </location>
</feature>
<dbReference type="Pfam" id="PF14555">
    <property type="entry name" value="UBA_4"/>
    <property type="match status" value="1"/>
</dbReference>
<dbReference type="Gene3D" id="1.10.8.10">
    <property type="entry name" value="DNA helicase RuvA subunit, C-terminal domain"/>
    <property type="match status" value="1"/>
</dbReference>
<dbReference type="CDD" id="cd01770">
    <property type="entry name" value="UBX_UBXN2"/>
    <property type="match status" value="1"/>
</dbReference>
<feature type="compositionally biased region" description="Low complexity" evidence="2">
    <location>
        <begin position="75"/>
        <end position="84"/>
    </location>
</feature>
<evidence type="ECO:0000256" key="2">
    <source>
        <dbReference type="SAM" id="MobiDB-lite"/>
    </source>
</evidence>
<dbReference type="Gene3D" id="3.10.20.90">
    <property type="entry name" value="Phosphatidylinositol 3-kinase Catalytic Subunit, Chain A, domain 1"/>
    <property type="match status" value="1"/>
</dbReference>
<dbReference type="GO" id="GO:0031468">
    <property type="term" value="P:nuclear membrane reassembly"/>
    <property type="evidence" value="ECO:0007669"/>
    <property type="project" value="TreeGrafter"/>
</dbReference>
<dbReference type="Gene3D" id="3.30.420.210">
    <property type="entry name" value="SEP domain"/>
    <property type="match status" value="1"/>
</dbReference>